<accession>A0A5D3DD31</accession>
<dbReference type="SUPFAM" id="SSF53098">
    <property type="entry name" value="Ribonuclease H-like"/>
    <property type="match status" value="1"/>
</dbReference>
<dbReference type="Gene3D" id="3.30.420.10">
    <property type="entry name" value="Ribonuclease H-like superfamily/Ribonuclease H"/>
    <property type="match status" value="1"/>
</dbReference>
<evidence type="ECO:0000313" key="2">
    <source>
        <dbReference type="EMBL" id="KAA0051806.1"/>
    </source>
</evidence>
<organism evidence="3 5">
    <name type="scientific">Cucumis melo var. makuwa</name>
    <name type="common">Oriental melon</name>
    <dbReference type="NCBI Taxonomy" id="1194695"/>
    <lineage>
        <taxon>Eukaryota</taxon>
        <taxon>Viridiplantae</taxon>
        <taxon>Streptophyta</taxon>
        <taxon>Embryophyta</taxon>
        <taxon>Tracheophyta</taxon>
        <taxon>Spermatophyta</taxon>
        <taxon>Magnoliopsida</taxon>
        <taxon>eudicotyledons</taxon>
        <taxon>Gunneridae</taxon>
        <taxon>Pentapetalae</taxon>
        <taxon>rosids</taxon>
        <taxon>fabids</taxon>
        <taxon>Cucurbitales</taxon>
        <taxon>Cucurbitaceae</taxon>
        <taxon>Benincaseae</taxon>
        <taxon>Cucumis</taxon>
    </lineage>
</organism>
<dbReference type="Proteomes" id="UP000321947">
    <property type="component" value="Unassembled WGS sequence"/>
</dbReference>
<dbReference type="PANTHER" id="PTHR42648:SF21">
    <property type="entry name" value="CYSTEINE-RICH RLK (RECEPTOR-LIKE PROTEIN KINASE) 8"/>
    <property type="match status" value="1"/>
</dbReference>
<dbReference type="InterPro" id="IPR039537">
    <property type="entry name" value="Retrotran_Ty1/copia-like"/>
</dbReference>
<evidence type="ECO:0000313" key="3">
    <source>
        <dbReference type="EMBL" id="TYK21435.1"/>
    </source>
</evidence>
<dbReference type="InterPro" id="IPR025724">
    <property type="entry name" value="GAG-pre-integrase_dom"/>
</dbReference>
<evidence type="ECO:0000313" key="5">
    <source>
        <dbReference type="Proteomes" id="UP000321947"/>
    </source>
</evidence>
<dbReference type="EMBL" id="SSTD01005662">
    <property type="protein sequence ID" value="TYK21435.1"/>
    <property type="molecule type" value="Genomic_DNA"/>
</dbReference>
<evidence type="ECO:0000259" key="1">
    <source>
        <dbReference type="Pfam" id="PF13976"/>
    </source>
</evidence>
<dbReference type="PANTHER" id="PTHR42648">
    <property type="entry name" value="TRANSPOSASE, PUTATIVE-RELATED"/>
    <property type="match status" value="1"/>
</dbReference>
<dbReference type="AlphaFoldDB" id="A0A5D3DD31"/>
<name>A0A5D3DD31_CUCMM</name>
<proteinExistence type="predicted"/>
<dbReference type="Proteomes" id="UP000321393">
    <property type="component" value="Unassembled WGS sequence"/>
</dbReference>
<feature type="domain" description="GAG-pre-integrase" evidence="1">
    <location>
        <begin position="273"/>
        <end position="322"/>
    </location>
</feature>
<dbReference type="EMBL" id="SSTE01011134">
    <property type="protein sequence ID" value="KAA0051806.1"/>
    <property type="molecule type" value="Genomic_DNA"/>
</dbReference>
<evidence type="ECO:0000313" key="4">
    <source>
        <dbReference type="Proteomes" id="UP000321393"/>
    </source>
</evidence>
<dbReference type="InterPro" id="IPR036397">
    <property type="entry name" value="RNaseH_sf"/>
</dbReference>
<reference evidence="4 5" key="1">
    <citation type="submission" date="2019-08" db="EMBL/GenBank/DDBJ databases">
        <title>Draft genome sequences of two oriental melons (Cucumis melo L. var makuwa).</title>
        <authorList>
            <person name="Kwon S.-Y."/>
        </authorList>
    </citation>
    <scope>NUCLEOTIDE SEQUENCE [LARGE SCALE GENOMIC DNA]</scope>
    <source>
        <strain evidence="5">cv. Chang Bougi</strain>
        <strain evidence="4">cv. SW 3</strain>
        <tissue evidence="3">Leaf</tissue>
    </source>
</reference>
<sequence>MSEDEFVSEYNERVLEIVDESLLLGEKIPESKRVRKVLWSLPGKFDMKAGCPTFLRKQKKNFHPTLSDENTDDSEENDVGINAFIVNITETDSVTEDESENSEEDSDNQLSFEQLKIQWKENSKARSIQKEKIQGLMEENEWLLSIIFLLKLKLREVQTEYDQTMKSVKMLNSESKILDQILSLGQSSSNKYGLGFDSSVKNTGQTTGIKFVPTIVNIKAELPVETKAVNTSTKTRLKTNLISVSQLWDQGYTVNFSKDNRVVTDENKRVLIEVQTWLWHRKLGHASLRCIDKVVENKAVIGILNIDSKIKFFCGDCQVEKQIKASHKSMKECCTNRVLELLHMDLMGPMQTESLGGKKYVFVAMDDFSLFTWIRFLKGKSDTAKTYKRTNDDDDELAPKVTMVPVVTATDAEGATPFQLDNNSLYDVDFKNNMGRWWDNTKQLGYPSFVFIQRLKELSKFVKLWQSEKMKLLVNTKKSLTLEIDAIDKLEEQNSLDPVATIENWLSKLILTKSLSKKLNSGLNVQKDYGSRMRMKTLPSFTKCARLSKE</sequence>
<dbReference type="OrthoDB" id="2014122at2759"/>
<dbReference type="InterPro" id="IPR012337">
    <property type="entry name" value="RNaseH-like_sf"/>
</dbReference>
<comment type="caution">
    <text evidence="3">The sequence shown here is derived from an EMBL/GenBank/DDBJ whole genome shotgun (WGS) entry which is preliminary data.</text>
</comment>
<protein>
    <submittedName>
        <fullName evidence="3">Gag-pol polyprotein</fullName>
    </submittedName>
</protein>
<dbReference type="Pfam" id="PF13976">
    <property type="entry name" value="gag_pre-integrs"/>
    <property type="match status" value="1"/>
</dbReference>
<gene>
    <name evidence="3" type="ORF">E5676_scaffold609G001010</name>
    <name evidence="2" type="ORF">E6C27_scaffold60G002180</name>
</gene>
<dbReference type="GO" id="GO:0003676">
    <property type="term" value="F:nucleic acid binding"/>
    <property type="evidence" value="ECO:0007669"/>
    <property type="project" value="InterPro"/>
</dbReference>